<dbReference type="Gene3D" id="1.10.239.10">
    <property type="entry name" value="Elicitin domain"/>
    <property type="match status" value="1"/>
</dbReference>
<evidence type="ECO:0000313" key="18">
    <source>
        <dbReference type="Proteomes" id="UP000440367"/>
    </source>
</evidence>
<evidence type="ECO:0000256" key="7">
    <source>
        <dbReference type="SAM" id="SignalP"/>
    </source>
</evidence>
<evidence type="ECO:0000313" key="23">
    <source>
        <dbReference type="Proteomes" id="UP000488956"/>
    </source>
</evidence>
<dbReference type="Proteomes" id="UP000441208">
    <property type="component" value="Unassembled WGS sequence"/>
</dbReference>
<dbReference type="SUPFAM" id="SSF48647">
    <property type="entry name" value="Fungal elicitin"/>
    <property type="match status" value="1"/>
</dbReference>
<comment type="similarity">
    <text evidence="2 6">Belongs to the elicitin family.</text>
</comment>
<keyword evidence="3 6" id="KW-0964">Secreted</keyword>
<organism evidence="9 20">
    <name type="scientific">Phytophthora fragariae</name>
    <dbReference type="NCBI Taxonomy" id="53985"/>
    <lineage>
        <taxon>Eukaryota</taxon>
        <taxon>Sar</taxon>
        <taxon>Stramenopiles</taxon>
        <taxon>Oomycota</taxon>
        <taxon>Peronosporomycetes</taxon>
        <taxon>Peronosporales</taxon>
        <taxon>Peronosporaceae</taxon>
        <taxon>Phytophthora</taxon>
    </lineage>
</organism>
<evidence type="ECO:0000256" key="1">
    <source>
        <dbReference type="ARBA" id="ARBA00004613"/>
    </source>
</evidence>
<dbReference type="EMBL" id="QXGB01000477">
    <property type="protein sequence ID" value="KAE9213509.1"/>
    <property type="molecule type" value="Genomic_DNA"/>
</dbReference>
<evidence type="ECO:0000256" key="5">
    <source>
        <dbReference type="ARBA" id="ARBA00023157"/>
    </source>
</evidence>
<comment type="subcellular location">
    <subcellularLocation>
        <location evidence="1 6">Secreted</location>
    </subcellularLocation>
</comment>
<evidence type="ECO:0000256" key="6">
    <source>
        <dbReference type="RuleBase" id="RU368111"/>
    </source>
</evidence>
<dbReference type="EMBL" id="QXGC01000459">
    <property type="protein sequence ID" value="KAE9234428.1"/>
    <property type="molecule type" value="Genomic_DNA"/>
</dbReference>
<keyword evidence="17" id="KW-1185">Reference proteome</keyword>
<dbReference type="EMBL" id="QXFZ01000445">
    <property type="protein sequence ID" value="KAE9116189.1"/>
    <property type="molecule type" value="Genomic_DNA"/>
</dbReference>
<evidence type="ECO:0000313" key="15">
    <source>
        <dbReference type="EMBL" id="KAE9347575.1"/>
    </source>
</evidence>
<dbReference type="EMBL" id="QXGF01000543">
    <property type="protein sequence ID" value="KAE8938663.1"/>
    <property type="molecule type" value="Genomic_DNA"/>
</dbReference>
<evidence type="ECO:0000313" key="12">
    <source>
        <dbReference type="EMBL" id="KAE9213509.1"/>
    </source>
</evidence>
<evidence type="ECO:0000313" key="19">
    <source>
        <dbReference type="Proteomes" id="UP000441208"/>
    </source>
</evidence>
<proteinExistence type="inferred from homology"/>
<dbReference type="GO" id="GO:0005576">
    <property type="term" value="C:extracellular region"/>
    <property type="evidence" value="ECO:0007669"/>
    <property type="project" value="UniProtKB-SubCell"/>
</dbReference>
<comment type="caution">
    <text evidence="9">The sequence shown here is derived from an EMBL/GenBank/DDBJ whole genome shotgun (WGS) entry which is preliminary data.</text>
</comment>
<evidence type="ECO:0000256" key="3">
    <source>
        <dbReference type="ARBA" id="ARBA00022525"/>
    </source>
</evidence>
<dbReference type="Proteomes" id="UP000440367">
    <property type="component" value="Unassembled WGS sequence"/>
</dbReference>
<reference evidence="20 21" key="1">
    <citation type="submission" date="2018-09" db="EMBL/GenBank/DDBJ databases">
        <title>Genomic investigation of the strawberry pathogen Phytophthora fragariae indicates pathogenicity is determined by transcriptional variation in three key races.</title>
        <authorList>
            <person name="Adams T.M."/>
            <person name="Armitage A.D."/>
            <person name="Sobczyk M.K."/>
            <person name="Bates H.J."/>
            <person name="Dunwell J.M."/>
            <person name="Nellist C.F."/>
            <person name="Harrison R.J."/>
        </authorList>
    </citation>
    <scope>NUCLEOTIDE SEQUENCE [LARGE SCALE GENOMIC DNA]</scope>
    <source>
        <strain evidence="14 18">BC-1</strain>
        <strain evidence="13 21">BC-23</strain>
        <strain evidence="12 17">NOV-27</strain>
        <strain evidence="10 19">NOV-71</strain>
        <strain evidence="15 22">NOV-77</strain>
        <strain evidence="8 16">NOV-9</strain>
        <strain evidence="11 23">ONT-3</strain>
        <strain evidence="9 20">SCRP245</strain>
    </source>
</reference>
<comment type="function">
    <text evidence="6">Induces local and distal defense responses (incompatible hypersensitive reaction) in plants from the solanaceae and cruciferae families. Elicits leaf necrosis and causes the accumulation of pathogenesis-related proteins. Might interact with the lipidic molecules of the plasma membrane.</text>
</comment>
<dbReference type="PROSITE" id="PS51257">
    <property type="entry name" value="PROKAR_LIPOPROTEIN"/>
    <property type="match status" value="1"/>
</dbReference>
<evidence type="ECO:0000313" key="13">
    <source>
        <dbReference type="EMBL" id="KAE9234428.1"/>
    </source>
</evidence>
<evidence type="ECO:0000256" key="2">
    <source>
        <dbReference type="ARBA" id="ARBA00009544"/>
    </source>
</evidence>
<dbReference type="Proteomes" id="UP000433483">
    <property type="component" value="Unassembled WGS sequence"/>
</dbReference>
<evidence type="ECO:0000313" key="21">
    <source>
        <dbReference type="Proteomes" id="UP000476176"/>
    </source>
</evidence>
<feature type="signal peptide" evidence="7">
    <location>
        <begin position="1"/>
        <end position="24"/>
    </location>
</feature>
<dbReference type="EMBL" id="QXFW01000428">
    <property type="protein sequence ID" value="KAE9012546.1"/>
    <property type="molecule type" value="Genomic_DNA"/>
</dbReference>
<evidence type="ECO:0000256" key="4">
    <source>
        <dbReference type="ARBA" id="ARBA00022978"/>
    </source>
</evidence>
<accession>A0A6A3KYL3</accession>
<evidence type="ECO:0000313" key="22">
    <source>
        <dbReference type="Proteomes" id="UP000486351"/>
    </source>
</evidence>
<dbReference type="SMART" id="SM01187">
    <property type="entry name" value="Elicitin"/>
    <property type="match status" value="1"/>
</dbReference>
<evidence type="ECO:0000313" key="16">
    <source>
        <dbReference type="Proteomes" id="UP000429523"/>
    </source>
</evidence>
<dbReference type="EMBL" id="QXFX01000349">
    <property type="protein sequence ID" value="KAE9119269.1"/>
    <property type="molecule type" value="Genomic_DNA"/>
</dbReference>
<evidence type="ECO:0000313" key="14">
    <source>
        <dbReference type="EMBL" id="KAE9235322.1"/>
    </source>
</evidence>
<dbReference type="Proteomes" id="UP000486351">
    <property type="component" value="Unassembled WGS sequence"/>
</dbReference>
<evidence type="ECO:0000313" key="20">
    <source>
        <dbReference type="Proteomes" id="UP000460718"/>
    </source>
</evidence>
<dbReference type="EMBL" id="QXFY01000334">
    <property type="protein sequence ID" value="KAE9347575.1"/>
    <property type="molecule type" value="Genomic_DNA"/>
</dbReference>
<dbReference type="AlphaFoldDB" id="A0A6A3KYL3"/>
<evidence type="ECO:0000313" key="10">
    <source>
        <dbReference type="EMBL" id="KAE9116189.1"/>
    </source>
</evidence>
<dbReference type="EMBL" id="QXGD01000531">
    <property type="protein sequence ID" value="KAE9235322.1"/>
    <property type="molecule type" value="Genomic_DNA"/>
</dbReference>
<gene>
    <name evidence="14" type="ORF">PF002_g11573</name>
    <name evidence="13" type="ORF">PF004_g9380</name>
    <name evidence="12" type="ORF">PF005_g10166</name>
    <name evidence="10" type="ORF">PF007_g9743</name>
    <name evidence="15" type="ORF">PF008_g7745</name>
    <name evidence="8" type="ORF">PF009_g11477</name>
    <name evidence="11" type="ORF">PF010_g7938</name>
    <name evidence="9" type="ORF">PF011_g8862</name>
</gene>
<dbReference type="Proteomes" id="UP000460718">
    <property type="component" value="Unassembled WGS sequence"/>
</dbReference>
<dbReference type="Proteomes" id="UP000476176">
    <property type="component" value="Unassembled WGS sequence"/>
</dbReference>
<sequence length="124" mass="13342">MPLLLRVFVFLSALFACSVVTGSASCNTTELLTALQPLRSDGNYRTCQVDANAASICVSSACKSLMTPLASLDLPVCQLALKGVVFNTAALRSISSTSCQQQQQQPQQDVSVALMLWTILRLMR</sequence>
<dbReference type="InterPro" id="IPR002200">
    <property type="entry name" value="Elicitin"/>
</dbReference>
<dbReference type="OrthoDB" id="128397at2759"/>
<keyword evidence="4 6" id="KW-0928">Hypersensitive response elicitation</keyword>
<dbReference type="Pfam" id="PF00964">
    <property type="entry name" value="Elicitin"/>
    <property type="match status" value="1"/>
</dbReference>
<feature type="chain" id="PRO_5033871834" description="Elicitin" evidence="7">
    <location>
        <begin position="25"/>
        <end position="124"/>
    </location>
</feature>
<evidence type="ECO:0000313" key="9">
    <source>
        <dbReference type="EMBL" id="KAE9012546.1"/>
    </source>
</evidence>
<dbReference type="GO" id="GO:0052040">
    <property type="term" value="P:symbiont-mediated perturbation of host programmed cell death"/>
    <property type="evidence" value="ECO:0007669"/>
    <property type="project" value="UniProtKB-UniRule"/>
</dbReference>
<dbReference type="InterPro" id="IPR036470">
    <property type="entry name" value="Elicitin_sf"/>
</dbReference>
<keyword evidence="7" id="KW-0732">Signal</keyword>
<protein>
    <recommendedName>
        <fullName evidence="6">Elicitin</fullName>
    </recommendedName>
</protein>
<dbReference type="Proteomes" id="UP000429523">
    <property type="component" value="Unassembled WGS sequence"/>
</dbReference>
<evidence type="ECO:0000313" key="8">
    <source>
        <dbReference type="EMBL" id="KAE8938663.1"/>
    </source>
</evidence>
<evidence type="ECO:0000313" key="17">
    <source>
        <dbReference type="Proteomes" id="UP000433483"/>
    </source>
</evidence>
<evidence type="ECO:0000313" key="11">
    <source>
        <dbReference type="EMBL" id="KAE9119269.1"/>
    </source>
</evidence>
<name>A0A6A3KYL3_9STRA</name>
<dbReference type="Proteomes" id="UP000488956">
    <property type="component" value="Unassembled WGS sequence"/>
</dbReference>
<keyword evidence="5 6" id="KW-1015">Disulfide bond</keyword>